<comment type="caution">
    <text evidence="10">The sequence shown here is derived from an EMBL/GenBank/DDBJ whole genome shotgun (WGS) entry which is preliminary data.</text>
</comment>
<evidence type="ECO:0000256" key="2">
    <source>
        <dbReference type="ARBA" id="ARBA00006154"/>
    </source>
</evidence>
<evidence type="ECO:0000313" key="11">
    <source>
        <dbReference type="Proteomes" id="UP000026714"/>
    </source>
</evidence>
<dbReference type="EMBL" id="AZRA01000016">
    <property type="protein sequence ID" value="KDB53766.1"/>
    <property type="molecule type" value="Genomic_DNA"/>
</dbReference>
<dbReference type="EC" id="2.3.3.14" evidence="3 8"/>
<proteinExistence type="inferred from homology"/>
<evidence type="ECO:0000256" key="5">
    <source>
        <dbReference type="ARBA" id="ARBA00022679"/>
    </source>
</evidence>
<dbReference type="NCBIfam" id="TIGR02660">
    <property type="entry name" value="nifV_homocitr"/>
    <property type="match status" value="1"/>
</dbReference>
<dbReference type="PROSITE" id="PS00816">
    <property type="entry name" value="AIPM_HOMOCIT_SYNTH_2"/>
    <property type="match status" value="1"/>
</dbReference>
<dbReference type="RefSeq" id="WP_037478193.1">
    <property type="nucleotide sequence ID" value="NZ_AZRA01000016.1"/>
</dbReference>
<dbReference type="PANTHER" id="PTHR42880">
    <property type="entry name" value="HOMOCITRATE SYNTHASE"/>
    <property type="match status" value="1"/>
</dbReference>
<dbReference type="PATRIC" id="fig|1286631.3.peg.657"/>
<keyword evidence="11" id="KW-1185">Reference proteome</keyword>
<dbReference type="Proteomes" id="UP000026714">
    <property type="component" value="Unassembled WGS sequence"/>
</dbReference>
<comment type="catalytic activity">
    <reaction evidence="6 8">
        <text>acetyl-CoA + 2-oxoglutarate + H2O = (2R)-homocitrate + CoA + H(+)</text>
        <dbReference type="Rhea" id="RHEA:12929"/>
        <dbReference type="ChEBI" id="CHEBI:15377"/>
        <dbReference type="ChEBI" id="CHEBI:15378"/>
        <dbReference type="ChEBI" id="CHEBI:16810"/>
        <dbReference type="ChEBI" id="CHEBI:57287"/>
        <dbReference type="ChEBI" id="CHEBI:57288"/>
        <dbReference type="ChEBI" id="CHEBI:58884"/>
        <dbReference type="EC" id="2.3.3.14"/>
    </reaction>
</comment>
<dbReference type="InterPro" id="IPR054691">
    <property type="entry name" value="LeuA/HCS_post-cat"/>
</dbReference>
<organism evidence="10 11">
    <name type="scientific">Sphaerotilus natans subsp. natans DSM 6575</name>
    <dbReference type="NCBI Taxonomy" id="1286631"/>
    <lineage>
        <taxon>Bacteria</taxon>
        <taxon>Pseudomonadati</taxon>
        <taxon>Pseudomonadota</taxon>
        <taxon>Betaproteobacteria</taxon>
        <taxon>Burkholderiales</taxon>
        <taxon>Sphaerotilaceae</taxon>
        <taxon>Sphaerotilus</taxon>
    </lineage>
</organism>
<reference evidence="10 11" key="1">
    <citation type="journal article" date="2014" name="FEMS Microbiol. Ecol.">
        <title>Sphaerotilus natans encrusted with nanoball-shaped Fe(III) oxide minerals formed by nitrate-reducing mixotrophic Fe(II) oxidation.</title>
        <authorList>
            <person name="Park S."/>
            <person name="Kim D.H."/>
            <person name="Lee J.H."/>
            <person name="Hur H.G."/>
        </authorList>
    </citation>
    <scope>NUCLEOTIDE SEQUENCE [LARGE SCALE GENOMIC DNA]</scope>
    <source>
        <strain evidence="10 11">DSM 6575</strain>
    </source>
</reference>
<keyword evidence="8" id="KW-0535">Nitrogen fixation</keyword>
<dbReference type="CDD" id="cd07939">
    <property type="entry name" value="DRE_TIM_NifV"/>
    <property type="match status" value="1"/>
</dbReference>
<dbReference type="GO" id="GO:0019752">
    <property type="term" value="P:carboxylic acid metabolic process"/>
    <property type="evidence" value="ECO:0007669"/>
    <property type="project" value="UniProtKB-UniRule"/>
</dbReference>
<dbReference type="GO" id="GO:0009399">
    <property type="term" value="P:nitrogen fixation"/>
    <property type="evidence" value="ECO:0007669"/>
    <property type="project" value="UniProtKB-UniRule"/>
</dbReference>
<dbReference type="STRING" id="34103.SAMN05421778_105205"/>
<dbReference type="InterPro" id="IPR013477">
    <property type="entry name" value="NifV/FrbC"/>
</dbReference>
<evidence type="ECO:0000256" key="3">
    <source>
        <dbReference type="ARBA" id="ARBA00012974"/>
    </source>
</evidence>
<evidence type="ECO:0000256" key="8">
    <source>
        <dbReference type="RuleBase" id="RU367143"/>
    </source>
</evidence>
<comment type="similarity">
    <text evidence="2 7">Belongs to the alpha-IPM synthase/homocitrate synthase family.</text>
</comment>
<evidence type="ECO:0000313" key="10">
    <source>
        <dbReference type="EMBL" id="KDB53766.1"/>
    </source>
</evidence>
<evidence type="ECO:0000256" key="6">
    <source>
        <dbReference type="ARBA" id="ARBA00048019"/>
    </source>
</evidence>
<dbReference type="eggNOG" id="COG0119">
    <property type="taxonomic scope" value="Bacteria"/>
</dbReference>
<evidence type="ECO:0000259" key="9">
    <source>
        <dbReference type="PROSITE" id="PS50991"/>
    </source>
</evidence>
<dbReference type="Gene3D" id="1.10.238.260">
    <property type="match status" value="1"/>
</dbReference>
<sequence>MKPLLSKSCVVINDTTLRDGEQTAGVAFSDDEKLAIAAALDAAGVPEMEIGIPAMGEHETELIGEIARRVRRARTMVWGRMADRDIGASLRCGADIVHLSVPVSDLQIERKLGRDRAWVLAAIRRCAAQVLEAGAVPSIGFEDASRADERFLTHAAVVAQQAGAVRVRYADTLGLLDPFETHRRIAALRREIDLDLEIHPHNDLGLATANTLAAVRAGATHASTTVNGLGERAGNAAMEEVVMALRHLHGIECGIDTAALPAISALVAGASGRPVAPGKSIVGEAVFSHESGIHVDGLLKDRRNYETFAPEELGRQHRLVLGKHSGSAGLIRACDALGLRVDAQQVAPLLDRIRRHVTATKREPSAEELRHFHRETRFQPSIHTEMPSWTA</sequence>
<keyword evidence="5 7" id="KW-0808">Transferase</keyword>
<evidence type="ECO:0000256" key="1">
    <source>
        <dbReference type="ARBA" id="ARBA00003050"/>
    </source>
</evidence>
<dbReference type="PROSITE" id="PS00815">
    <property type="entry name" value="AIPM_HOMOCIT_SYNTH_1"/>
    <property type="match status" value="1"/>
</dbReference>
<dbReference type="SUPFAM" id="SSF51569">
    <property type="entry name" value="Aldolase"/>
    <property type="match status" value="1"/>
</dbReference>
<dbReference type="InterPro" id="IPR013785">
    <property type="entry name" value="Aldolase_TIM"/>
</dbReference>
<dbReference type="GO" id="GO:0004410">
    <property type="term" value="F:homocitrate synthase activity"/>
    <property type="evidence" value="ECO:0007669"/>
    <property type="project" value="UniProtKB-UniRule"/>
</dbReference>
<name>A0A059KQP9_9BURK</name>
<dbReference type="InterPro" id="IPR002034">
    <property type="entry name" value="AIPM/Hcit_synth_CS"/>
</dbReference>
<dbReference type="PANTHER" id="PTHR42880:SF1">
    <property type="entry name" value="ISOPROPYLMALATE_HOMOCITRATE_CITRAMALATE SYNTHASE FAMILY PROTEIN"/>
    <property type="match status" value="1"/>
</dbReference>
<dbReference type="Pfam" id="PF00682">
    <property type="entry name" value="HMGL-like"/>
    <property type="match status" value="1"/>
</dbReference>
<feature type="domain" description="Pyruvate carboxyltransferase" evidence="9">
    <location>
        <begin position="10"/>
        <end position="261"/>
    </location>
</feature>
<gene>
    <name evidence="10" type="ORF">X805_06670</name>
</gene>
<dbReference type="InterPro" id="IPR000891">
    <property type="entry name" value="PYR_CT"/>
</dbReference>
<dbReference type="AlphaFoldDB" id="A0A059KQP9"/>
<protein>
    <recommendedName>
        <fullName evidence="4 8">Homocitrate synthase</fullName>
        <ecNumber evidence="3 8">2.3.3.14</ecNumber>
    </recommendedName>
</protein>
<dbReference type="Pfam" id="PF22617">
    <property type="entry name" value="HCS_D2"/>
    <property type="match status" value="1"/>
</dbReference>
<dbReference type="PROSITE" id="PS50991">
    <property type="entry name" value="PYR_CT"/>
    <property type="match status" value="1"/>
</dbReference>
<evidence type="ECO:0000256" key="4">
    <source>
        <dbReference type="ARBA" id="ARBA00020735"/>
    </source>
</evidence>
<accession>A0A059KQP9</accession>
<comment type="function">
    <text evidence="1 8">This protein is a Fe-Mo-cofactor biosynthetic component.</text>
</comment>
<dbReference type="Gene3D" id="3.20.20.70">
    <property type="entry name" value="Aldolase class I"/>
    <property type="match status" value="1"/>
</dbReference>
<evidence type="ECO:0000256" key="7">
    <source>
        <dbReference type="RuleBase" id="RU003523"/>
    </source>
</evidence>